<evidence type="ECO:0000259" key="1">
    <source>
        <dbReference type="Pfam" id="PF00535"/>
    </source>
</evidence>
<dbReference type="Gene3D" id="3.90.550.10">
    <property type="entry name" value="Spore Coat Polysaccharide Biosynthesis Protein SpsA, Chain A"/>
    <property type="match status" value="1"/>
</dbReference>
<dbReference type="PANTHER" id="PTHR43685:SF2">
    <property type="entry name" value="GLYCOSYLTRANSFERASE 2-LIKE DOMAIN-CONTAINING PROTEIN"/>
    <property type="match status" value="1"/>
</dbReference>
<dbReference type="PANTHER" id="PTHR43685">
    <property type="entry name" value="GLYCOSYLTRANSFERASE"/>
    <property type="match status" value="1"/>
</dbReference>
<organism evidence="2 3">
    <name type="scientific">Nitritalea halalkaliphila LW7</name>
    <dbReference type="NCBI Taxonomy" id="1189621"/>
    <lineage>
        <taxon>Bacteria</taxon>
        <taxon>Pseudomonadati</taxon>
        <taxon>Bacteroidota</taxon>
        <taxon>Cytophagia</taxon>
        <taxon>Cytophagales</taxon>
        <taxon>Cyclobacteriaceae</taxon>
        <taxon>Nitritalea</taxon>
    </lineage>
</organism>
<dbReference type="InterPro" id="IPR001173">
    <property type="entry name" value="Glyco_trans_2-like"/>
</dbReference>
<dbReference type="RefSeq" id="WP_009057207.1">
    <property type="nucleotide sequence ID" value="NZ_AJYA01000064.1"/>
</dbReference>
<feature type="domain" description="Glycosyltransferase 2-like" evidence="1">
    <location>
        <begin position="8"/>
        <end position="130"/>
    </location>
</feature>
<dbReference type="Pfam" id="PF00535">
    <property type="entry name" value="Glycos_transf_2"/>
    <property type="match status" value="1"/>
</dbReference>
<dbReference type="PATRIC" id="fig|1189621.3.peg.3791"/>
<dbReference type="Proteomes" id="UP000005551">
    <property type="component" value="Unassembled WGS sequence"/>
</dbReference>
<comment type="caution">
    <text evidence="2">The sequence shown here is derived from an EMBL/GenBank/DDBJ whole genome shotgun (WGS) entry which is preliminary data.</text>
</comment>
<dbReference type="CDD" id="cd00761">
    <property type="entry name" value="Glyco_tranf_GTA_type"/>
    <property type="match status" value="1"/>
</dbReference>
<dbReference type="EMBL" id="AJYA01000064">
    <property type="protein sequence ID" value="EIM73270.1"/>
    <property type="molecule type" value="Genomic_DNA"/>
</dbReference>
<dbReference type="STRING" id="1189621.A3SI_18260"/>
<evidence type="ECO:0000313" key="2">
    <source>
        <dbReference type="EMBL" id="EIM73270.1"/>
    </source>
</evidence>
<dbReference type="AlphaFoldDB" id="I5BUL8"/>
<accession>I5BUL8</accession>
<dbReference type="OrthoDB" id="6307329at2"/>
<dbReference type="InterPro" id="IPR029044">
    <property type="entry name" value="Nucleotide-diphossugar_trans"/>
</dbReference>
<proteinExistence type="predicted"/>
<sequence>MSKTALVSIITPCYQAARYLPGLLASVQAQQYPHWELWLVDDGSSDGTAAAIAEAAAADSRIHALFLPENQGAAAARNAGISAARGRYIAFLDVDDRWMPEKLQRQLDFMQRENIAFSYTYYKVVEENGRAAGVVDQLPAKLSYEQLLTRNFVGCLTAMYDSAQLGKVLMPALRKRQDYGLWLHLLKKTPYAYLLPEVLATYTRRESSLSSNKLGLIRYNWQLFRQVEGLSLLSACYYLSCNITAKLFSL</sequence>
<evidence type="ECO:0000313" key="3">
    <source>
        <dbReference type="Proteomes" id="UP000005551"/>
    </source>
</evidence>
<keyword evidence="2" id="KW-0808">Transferase</keyword>
<dbReference type="GO" id="GO:0016740">
    <property type="term" value="F:transferase activity"/>
    <property type="evidence" value="ECO:0007669"/>
    <property type="project" value="UniProtKB-KW"/>
</dbReference>
<dbReference type="SUPFAM" id="SSF53448">
    <property type="entry name" value="Nucleotide-diphospho-sugar transferases"/>
    <property type="match status" value="1"/>
</dbReference>
<name>I5BUL8_9BACT</name>
<protein>
    <submittedName>
        <fullName evidence="2">Glycosyltransferase</fullName>
    </submittedName>
</protein>
<keyword evidence="3" id="KW-1185">Reference proteome</keyword>
<reference evidence="2 3" key="1">
    <citation type="submission" date="2012-05" db="EMBL/GenBank/DDBJ databases">
        <title>Genome sequence of Nitritalea halalkaliphila LW7.</title>
        <authorList>
            <person name="Jangir P.K."/>
            <person name="Singh A."/>
            <person name="Shivaji S."/>
            <person name="Sharma R."/>
        </authorList>
    </citation>
    <scope>NUCLEOTIDE SEQUENCE [LARGE SCALE GENOMIC DNA]</scope>
    <source>
        <strain evidence="2 3">LW7</strain>
    </source>
</reference>
<gene>
    <name evidence="2" type="ORF">A3SI_18260</name>
</gene>
<dbReference type="InterPro" id="IPR050834">
    <property type="entry name" value="Glycosyltransf_2"/>
</dbReference>